<dbReference type="InterPro" id="IPR005097">
    <property type="entry name" value="Sacchrp_dh_NADP-bd"/>
</dbReference>
<keyword evidence="3" id="KW-1185">Reference proteome</keyword>
<dbReference type="Proteomes" id="UP001501116">
    <property type="component" value="Unassembled WGS sequence"/>
</dbReference>
<gene>
    <name evidence="2" type="ORF">GCM10009754_24530</name>
</gene>
<dbReference type="Gene3D" id="3.40.50.720">
    <property type="entry name" value="NAD(P)-binding Rossmann-like Domain"/>
    <property type="match status" value="1"/>
</dbReference>
<dbReference type="RefSeq" id="WP_344416913.1">
    <property type="nucleotide sequence ID" value="NZ_BAAANN010000008.1"/>
</dbReference>
<feature type="domain" description="Saccharopine dehydrogenase NADP binding" evidence="1">
    <location>
        <begin position="4"/>
        <end position="100"/>
    </location>
</feature>
<sequence length="357" mass="35902">MIGVVGGYGAVGAAAVRALGGWDLGPIRVGGRALERAARFVAEAASGGEAVAVDVRDPLSLAHFCDGCAVVLNCAGPAFEVGTSVAEAALASGCDYVDAAGDDELFTSVSGLIPPGRTAALSAGMLPGVSALLPRYALALLPDARRVTVYAGGRDRFTAVAAADFLTGGADAFGEPLAAWDGGRKVSGALATRPAALLPFFPERVTARPYLGNELARIAAAAGLDRLESYSVFAGDRALAALGGDSDPETAAERLAAASELDLFGRQPYALLVTEATSAGDGVTVALRGTGASALTGAFAALTVRQVLRGAVPAGTHHAGELLDPVTAAEALGALDGVELQVVPKSLESADFEEEVW</sequence>
<dbReference type="EMBL" id="BAAANN010000008">
    <property type="protein sequence ID" value="GAA1954215.1"/>
    <property type="molecule type" value="Genomic_DNA"/>
</dbReference>
<evidence type="ECO:0000313" key="2">
    <source>
        <dbReference type="EMBL" id="GAA1954215.1"/>
    </source>
</evidence>
<dbReference type="PANTHER" id="PTHR43781">
    <property type="entry name" value="SACCHAROPINE DEHYDROGENASE"/>
    <property type="match status" value="1"/>
</dbReference>
<name>A0ABP5C0A9_9PSEU</name>
<dbReference type="PANTHER" id="PTHR43781:SF1">
    <property type="entry name" value="SACCHAROPINE DEHYDROGENASE"/>
    <property type="match status" value="1"/>
</dbReference>
<dbReference type="SUPFAM" id="SSF51735">
    <property type="entry name" value="NAD(P)-binding Rossmann-fold domains"/>
    <property type="match status" value="1"/>
</dbReference>
<organism evidence="2 3">
    <name type="scientific">Amycolatopsis minnesotensis</name>
    <dbReference type="NCBI Taxonomy" id="337894"/>
    <lineage>
        <taxon>Bacteria</taxon>
        <taxon>Bacillati</taxon>
        <taxon>Actinomycetota</taxon>
        <taxon>Actinomycetes</taxon>
        <taxon>Pseudonocardiales</taxon>
        <taxon>Pseudonocardiaceae</taxon>
        <taxon>Amycolatopsis</taxon>
    </lineage>
</organism>
<evidence type="ECO:0000313" key="3">
    <source>
        <dbReference type="Proteomes" id="UP001501116"/>
    </source>
</evidence>
<comment type="caution">
    <text evidence="2">The sequence shown here is derived from an EMBL/GenBank/DDBJ whole genome shotgun (WGS) entry which is preliminary data.</text>
</comment>
<evidence type="ECO:0000259" key="1">
    <source>
        <dbReference type="Pfam" id="PF03435"/>
    </source>
</evidence>
<proteinExistence type="predicted"/>
<reference evidence="3" key="1">
    <citation type="journal article" date="2019" name="Int. J. Syst. Evol. Microbiol.">
        <title>The Global Catalogue of Microorganisms (GCM) 10K type strain sequencing project: providing services to taxonomists for standard genome sequencing and annotation.</title>
        <authorList>
            <consortium name="The Broad Institute Genomics Platform"/>
            <consortium name="The Broad Institute Genome Sequencing Center for Infectious Disease"/>
            <person name="Wu L."/>
            <person name="Ma J."/>
        </authorList>
    </citation>
    <scope>NUCLEOTIDE SEQUENCE [LARGE SCALE GENOMIC DNA]</scope>
    <source>
        <strain evidence="3">JCM 14545</strain>
    </source>
</reference>
<dbReference type="InterPro" id="IPR036291">
    <property type="entry name" value="NAD(P)-bd_dom_sf"/>
</dbReference>
<accession>A0ABP5C0A9</accession>
<dbReference type="Pfam" id="PF03435">
    <property type="entry name" value="Sacchrp_dh_NADP"/>
    <property type="match status" value="1"/>
</dbReference>
<protein>
    <recommendedName>
        <fullName evidence="1">Saccharopine dehydrogenase NADP binding domain-containing protein</fullName>
    </recommendedName>
</protein>